<accession>A0ABS9P4E5</accession>
<evidence type="ECO:0000313" key="2">
    <source>
        <dbReference type="Proteomes" id="UP000814385"/>
    </source>
</evidence>
<organism evidence="1 2">
    <name type="scientific">Billgrantia campisalis</name>
    <dbReference type="NCBI Taxonomy" id="74661"/>
    <lineage>
        <taxon>Bacteria</taxon>
        <taxon>Pseudomonadati</taxon>
        <taxon>Pseudomonadota</taxon>
        <taxon>Gammaproteobacteria</taxon>
        <taxon>Oceanospirillales</taxon>
        <taxon>Halomonadaceae</taxon>
        <taxon>Billgrantia</taxon>
    </lineage>
</organism>
<protein>
    <submittedName>
        <fullName evidence="1">Copper chaperone PCu(A)C</fullName>
    </submittedName>
</protein>
<name>A0ABS9P4E5_9GAMM</name>
<dbReference type="PANTHER" id="PTHR36302">
    <property type="entry name" value="BLR7088 PROTEIN"/>
    <property type="match status" value="1"/>
</dbReference>
<dbReference type="SUPFAM" id="SSF110087">
    <property type="entry name" value="DR1885-like metal-binding protein"/>
    <property type="match status" value="1"/>
</dbReference>
<dbReference type="EMBL" id="JABFUC010000002">
    <property type="protein sequence ID" value="MCG6656652.1"/>
    <property type="molecule type" value="Genomic_DNA"/>
</dbReference>
<dbReference type="InterPro" id="IPR007410">
    <property type="entry name" value="LpqE-like"/>
</dbReference>
<sequence>MLAAGLLLATPALAHHEYRLGDVRIAHPFATPAPPTVPHGAAYLDITVEGDESAVLVGASTPASESVELHDMAMEDGVMRMRQVAQIEVPGGIIQTMRPGGGYHLMLINLVAPLKEGDRFPLTLEFAERGEIVVEVRVQSAGEGSADADAHHHDH</sequence>
<gene>
    <name evidence="1" type="ORF">HOP52_02535</name>
</gene>
<comment type="caution">
    <text evidence="1">The sequence shown here is derived from an EMBL/GenBank/DDBJ whole genome shotgun (WGS) entry which is preliminary data.</text>
</comment>
<proteinExistence type="predicted"/>
<dbReference type="Gene3D" id="2.60.40.1890">
    <property type="entry name" value="PCu(A)C copper chaperone"/>
    <property type="match status" value="1"/>
</dbReference>
<reference evidence="1 2" key="1">
    <citation type="submission" date="2020-05" db="EMBL/GenBank/DDBJ databases">
        <title>Comparative genomic analysis of denitrifying bacteria from Halomonas genus.</title>
        <authorList>
            <person name="Wang L."/>
            <person name="Shao Z."/>
        </authorList>
    </citation>
    <scope>NUCLEOTIDE SEQUENCE [LARGE SCALE GENOMIC DNA]</scope>
    <source>
        <strain evidence="1 2">A4</strain>
    </source>
</reference>
<dbReference type="Proteomes" id="UP000814385">
    <property type="component" value="Unassembled WGS sequence"/>
</dbReference>
<keyword evidence="2" id="KW-1185">Reference proteome</keyword>
<dbReference type="Pfam" id="PF04314">
    <property type="entry name" value="PCuAC"/>
    <property type="match status" value="1"/>
</dbReference>
<dbReference type="PANTHER" id="PTHR36302:SF1">
    <property type="entry name" value="COPPER CHAPERONE PCU(A)C"/>
    <property type="match status" value="1"/>
</dbReference>
<dbReference type="InterPro" id="IPR058248">
    <property type="entry name" value="Lxx211020-like"/>
</dbReference>
<dbReference type="InterPro" id="IPR036182">
    <property type="entry name" value="PCuAC_sf"/>
</dbReference>
<evidence type="ECO:0000313" key="1">
    <source>
        <dbReference type="EMBL" id="MCG6656652.1"/>
    </source>
</evidence>